<dbReference type="Gene3D" id="3.10.310.50">
    <property type="match status" value="1"/>
</dbReference>
<protein>
    <recommendedName>
        <fullName evidence="6">TPM domain-containing protein</fullName>
    </recommendedName>
</protein>
<evidence type="ECO:0000313" key="5">
    <source>
        <dbReference type="Proteomes" id="UP000250006"/>
    </source>
</evidence>
<feature type="chain" id="PRO_5047507749" description="TPM domain-containing protein" evidence="3">
    <location>
        <begin position="38"/>
        <end position="705"/>
    </location>
</feature>
<feature type="signal peptide" evidence="3">
    <location>
        <begin position="1"/>
        <end position="37"/>
    </location>
</feature>
<feature type="coiled-coil region" evidence="1">
    <location>
        <begin position="285"/>
        <end position="337"/>
    </location>
</feature>
<proteinExistence type="predicted"/>
<evidence type="ECO:0008006" key="6">
    <source>
        <dbReference type="Google" id="ProtNLM"/>
    </source>
</evidence>
<keyword evidence="1" id="KW-0175">Coiled coil</keyword>
<dbReference type="Proteomes" id="UP000250006">
    <property type="component" value="Unassembled WGS sequence"/>
</dbReference>
<evidence type="ECO:0000313" key="4">
    <source>
        <dbReference type="EMBL" id="SPT54241.1"/>
    </source>
</evidence>
<gene>
    <name evidence="4" type="ORF">NCTC11535_01953</name>
</gene>
<comment type="caution">
    <text evidence="4">The sequence shown here is derived from an EMBL/GenBank/DDBJ whole genome shotgun (WGS) entry which is preliminary data.</text>
</comment>
<accession>A0ABY1VQ42</accession>
<keyword evidence="3" id="KW-0732">Signal</keyword>
<evidence type="ECO:0000256" key="3">
    <source>
        <dbReference type="SAM" id="SignalP"/>
    </source>
</evidence>
<feature type="region of interest" description="Disordered" evidence="2">
    <location>
        <begin position="223"/>
        <end position="242"/>
    </location>
</feature>
<sequence length="705" mass="72735">MMTTNQFPRALRRSAPRAAVCALLIASPLLATPTALAAQATADQPASELSAGLSAGLPASLSATVLPADKTTSTLVKDHVTDDAGILNDDAAAKVVDEVSNSGANLWVVTLKDSSTSAEKWAKTAWKESNFGSTDLLLVINVPDSGINTFYLDGAAKNSVWSTSKRKEVATEIQKHLKKRDFDGAVAAVGSASGSSSSTVGTVALVGGGVAAVGGVMAYRSRRRKQQAGQGAGTGPAQPSIEQLQTQAGTALVETDNAVRSAAEELSYAQAQFGLSATDAFTQALQRAQEEITAAFELRKRLDDDIPETEPQQRAMLSEIIRRCQTAHEQLAAQESEFSKRRGLQANLPTALAETTQRADETASAITEARSILATLQAAYPASALTSVAAAPEQAERLLNAARTALKQAQESVDAGQQGAAVEQVRIAQASIGQAGTLAAQVTSARERLDGATQALQQAIGSISSDLQDVKRLEGKLSAAVLEPLVKDAEAAVAAGRAATGDNQSGDPLAALDQLTQAESALDNALAPAREQEENDKRATVQLTGRLERLNSQVDAVTTYITTNRGAVGSEARTTLSAASRHAASATSYQTSQPTTALAEVAAGERLVAQARSLAEADVRNSSYSAGPWDQGSYGAGYGDRYGRRDSDGIDWGSLILGGILLGGGGDRSSHGSYGGWGSDGGSWGGGSSGGDGFGGGDEGFGGRF</sequence>
<evidence type="ECO:0000256" key="2">
    <source>
        <dbReference type="SAM" id="MobiDB-lite"/>
    </source>
</evidence>
<feature type="region of interest" description="Disordered" evidence="2">
    <location>
        <begin position="685"/>
        <end position="705"/>
    </location>
</feature>
<reference evidence="4 5" key="1">
    <citation type="submission" date="2018-06" db="EMBL/GenBank/DDBJ databases">
        <authorList>
            <consortium name="Pathogen Informatics"/>
            <person name="Doyle S."/>
        </authorList>
    </citation>
    <scope>NUCLEOTIDE SEQUENCE [LARGE SCALE GENOMIC DNA]</scope>
    <source>
        <strain evidence="4 5">NCTC11535</strain>
    </source>
</reference>
<dbReference type="EMBL" id="UAPQ01000010">
    <property type="protein sequence ID" value="SPT54241.1"/>
    <property type="molecule type" value="Genomic_DNA"/>
</dbReference>
<keyword evidence="5" id="KW-1185">Reference proteome</keyword>
<organism evidence="4 5">
    <name type="scientific">Actinomyces bovis</name>
    <dbReference type="NCBI Taxonomy" id="1658"/>
    <lineage>
        <taxon>Bacteria</taxon>
        <taxon>Bacillati</taxon>
        <taxon>Actinomycetota</taxon>
        <taxon>Actinomycetes</taxon>
        <taxon>Actinomycetales</taxon>
        <taxon>Actinomycetaceae</taxon>
        <taxon>Actinomyces</taxon>
    </lineage>
</organism>
<name>A0ABY1VQ42_9ACTO</name>
<evidence type="ECO:0000256" key="1">
    <source>
        <dbReference type="SAM" id="Coils"/>
    </source>
</evidence>